<dbReference type="EMBL" id="MH425569">
    <property type="protein sequence ID" value="AXF50872.1"/>
    <property type="molecule type" value="Genomic_DNA"/>
</dbReference>
<feature type="compositionally biased region" description="Basic residues" evidence="1">
    <location>
        <begin position="1"/>
        <end position="17"/>
    </location>
</feature>
<sequence length="375" mass="40910">MAKRSRSRSVSRGRRKLPSNWHMASNVARAAGTAYDAYKRVKSRSSSRVKASRSSSATRTRTRRRGPSAGSAGTDGSVSSFRYSVRRGVKVPKGFRKLLAPRHMNSVAFSKITSAVNRQGVNMVNLFNNGLAPANGTVVEAVPSFLDTELMMTNLLSDEAATSVGVNTIRYWIPFISLKITFRSMTSSPVHLKIYNCVARRDQEWRPTVAFNMANSPYTTWSAGLTDEFGPGSTPTLTVPGTTPFQSESFCQWWNVKSSKFVMLHPGAEHVHFVRIQLNRLHNRALTNDLAAIARESYACMAVVRGGVVQDAIATGNVGYGPATVDVMCDYHMEAQAVGKNRTIVSQYQYDGAITGTGQQVAEDTDTGAPVVNLG</sequence>
<feature type="region of interest" description="Disordered" evidence="1">
    <location>
        <begin position="1"/>
        <end position="24"/>
    </location>
</feature>
<dbReference type="RefSeq" id="YP_009553656.1">
    <property type="nucleotide sequence ID" value="NC_040838.1"/>
</dbReference>
<dbReference type="Proteomes" id="UP000289883">
    <property type="component" value="Segment"/>
</dbReference>
<proteinExistence type="predicted"/>
<feature type="region of interest" description="Disordered" evidence="1">
    <location>
        <begin position="39"/>
        <end position="77"/>
    </location>
</feature>
<reference evidence="2" key="1">
    <citation type="submission" date="2018-06" db="EMBL/GenBank/DDBJ databases">
        <title>Genomes of small circular DNA viruses associated with plants.</title>
        <authorList>
            <person name="Richet C."/>
            <person name="Filloux D."/>
            <person name="Kraberger S."/>
            <person name="Martin D.P."/>
            <person name="Roumagnac P."/>
            <person name="Varsani A."/>
        </authorList>
    </citation>
    <scope>NUCLEOTIDE SEQUENCE [LARGE SCALE GENOMIC DNA]</scope>
    <source>
        <strain evidence="2">2-76-E</strain>
    </source>
</reference>
<evidence type="ECO:0000313" key="2">
    <source>
        <dbReference type="EMBL" id="AXF50872.1"/>
    </source>
</evidence>
<accession>A0A345BKA1</accession>
<name>A0A345BKA1_9VIRU</name>
<organism evidence="2">
    <name type="scientific">Arctopus echinatus-associated virus</name>
    <dbReference type="NCBI Taxonomy" id="2282642"/>
    <lineage>
        <taxon>Viruses</taxon>
    </lineage>
</organism>
<feature type="compositionally biased region" description="Basic residues" evidence="1">
    <location>
        <begin position="40"/>
        <end position="51"/>
    </location>
</feature>
<keyword evidence="3" id="KW-1185">Reference proteome</keyword>
<evidence type="ECO:0000256" key="1">
    <source>
        <dbReference type="SAM" id="MobiDB-lite"/>
    </source>
</evidence>
<dbReference type="KEGG" id="vg:41702465"/>
<dbReference type="GeneID" id="41702465"/>
<protein>
    <submittedName>
        <fullName evidence="2">Putative capsid protein</fullName>
    </submittedName>
</protein>
<evidence type="ECO:0000313" key="3">
    <source>
        <dbReference type="Proteomes" id="UP000289883"/>
    </source>
</evidence>